<sequence length="535" mass="54156">MFFPPSDSTTVTAFKVGGTVTGLGTGDTVTLRLNDDPTTDELVDSNTGFQFERSVNEGAQFKVAVESASGTSCMASDNYGTVTGTSVTAVKVVCSDTTYALRVNVTGMEAGNSFVVQNNGGDDLTVSANGVSTFTTQVPAGAGYYVVVKTQPTGGDAQTCNATGINTGTMSAITTINIACGPSYYSISGNYSGLAGSGLKIRLNNTGEVLDFSVPGDSAADTFAFSQRVVAGTNYAVVVSQQPSNLNQTCTVTNGNGTISANVTNVAIACVTKEYTVSGSVTGLAGAEVITVQLNGGSDQLLSTSTTSFSWNVTDGTVYSVSVVANPTGKTCSVTNGSGTIAGANKTNVSISCAANQYTVGGSVNGLCSGQTITIRNNGGSNTIVSGATPTFTFPSQNYQSNYAVTVYSQPSNVSCTVTNGTGTLGAANVNNVVINCTGCASCNGDGSLTVAWTASRSYDVNDASGGGHKVYYRASSGVTEANSTVVDVPNTTSKTTTTIPGLNKGCTYYVKVKGYSAINPTGGALSSEVSRAIP</sequence>
<gene>
    <name evidence="2" type="ORF">F9K24_21055</name>
</gene>
<accession>A0A833GYW2</accession>
<comment type="caution">
    <text evidence="2">The sequence shown here is derived from an EMBL/GenBank/DDBJ whole genome shotgun (WGS) entry which is preliminary data.</text>
</comment>
<organism evidence="2 3">
    <name type="scientific">Leptonema illini</name>
    <dbReference type="NCBI Taxonomy" id="183"/>
    <lineage>
        <taxon>Bacteria</taxon>
        <taxon>Pseudomonadati</taxon>
        <taxon>Spirochaetota</taxon>
        <taxon>Spirochaetia</taxon>
        <taxon>Leptospirales</taxon>
        <taxon>Leptospiraceae</taxon>
        <taxon>Leptonema</taxon>
    </lineage>
</organism>
<name>A0A833GYW2_9LEPT</name>
<protein>
    <recommendedName>
        <fullName evidence="1">Fibronectin type-III domain-containing protein</fullName>
    </recommendedName>
</protein>
<feature type="domain" description="Fibronectin type-III" evidence="1">
    <location>
        <begin position="433"/>
        <end position="535"/>
    </location>
</feature>
<evidence type="ECO:0000313" key="2">
    <source>
        <dbReference type="EMBL" id="KAB2929055.1"/>
    </source>
</evidence>
<dbReference type="AlphaFoldDB" id="A0A833GYW2"/>
<proteinExistence type="predicted"/>
<dbReference type="InterPro" id="IPR036116">
    <property type="entry name" value="FN3_sf"/>
</dbReference>
<dbReference type="SUPFAM" id="SSF49265">
    <property type="entry name" value="Fibronectin type III"/>
    <property type="match status" value="1"/>
</dbReference>
<evidence type="ECO:0000313" key="3">
    <source>
        <dbReference type="Proteomes" id="UP000460298"/>
    </source>
</evidence>
<reference evidence="2 3" key="1">
    <citation type="submission" date="2019-10" db="EMBL/GenBank/DDBJ databases">
        <title>Extracellular Electron Transfer in a Candidatus Methanoperedens spp. Enrichment Culture.</title>
        <authorList>
            <person name="Berger S."/>
            <person name="Rangel Shaw D."/>
            <person name="Berben T."/>
            <person name="In 'T Zandt M."/>
            <person name="Frank J."/>
            <person name="Reimann J."/>
            <person name="Jetten M.S.M."/>
            <person name="Welte C.U."/>
        </authorList>
    </citation>
    <scope>NUCLEOTIDE SEQUENCE [LARGE SCALE GENOMIC DNA]</scope>
    <source>
        <strain evidence="2">SB12</strain>
    </source>
</reference>
<dbReference type="Pfam" id="PF00041">
    <property type="entry name" value="fn3"/>
    <property type="match status" value="1"/>
</dbReference>
<dbReference type="Gene3D" id="2.60.40.10">
    <property type="entry name" value="Immunoglobulins"/>
    <property type="match status" value="1"/>
</dbReference>
<dbReference type="InterPro" id="IPR013783">
    <property type="entry name" value="Ig-like_fold"/>
</dbReference>
<dbReference type="PROSITE" id="PS50853">
    <property type="entry name" value="FN3"/>
    <property type="match status" value="1"/>
</dbReference>
<dbReference type="EMBL" id="WBUI01000038">
    <property type="protein sequence ID" value="KAB2929055.1"/>
    <property type="molecule type" value="Genomic_DNA"/>
</dbReference>
<evidence type="ECO:0000259" key="1">
    <source>
        <dbReference type="PROSITE" id="PS50853"/>
    </source>
</evidence>
<dbReference type="InterPro" id="IPR003961">
    <property type="entry name" value="FN3_dom"/>
</dbReference>
<dbReference type="Proteomes" id="UP000460298">
    <property type="component" value="Unassembled WGS sequence"/>
</dbReference>